<comment type="caution">
    <text evidence="1">The sequence shown here is derived from an EMBL/GenBank/DDBJ whole genome shotgun (WGS) entry which is preliminary data.</text>
</comment>
<dbReference type="EMBL" id="JABFAF010000006">
    <property type="protein sequence ID" value="MBA0858306.1"/>
    <property type="molecule type" value="Genomic_DNA"/>
</dbReference>
<gene>
    <name evidence="1" type="ORF">Goshw_024120</name>
</gene>
<keyword evidence="2" id="KW-1185">Reference proteome</keyword>
<accession>A0A7J9LIC9</accession>
<dbReference type="Proteomes" id="UP000593576">
    <property type="component" value="Unassembled WGS sequence"/>
</dbReference>
<proteinExistence type="predicted"/>
<dbReference type="AlphaFoldDB" id="A0A7J9LIC9"/>
<name>A0A7J9LIC9_GOSSC</name>
<organism evidence="1 2">
    <name type="scientific">Gossypium schwendimanii</name>
    <name type="common">Cotton</name>
    <dbReference type="NCBI Taxonomy" id="34291"/>
    <lineage>
        <taxon>Eukaryota</taxon>
        <taxon>Viridiplantae</taxon>
        <taxon>Streptophyta</taxon>
        <taxon>Embryophyta</taxon>
        <taxon>Tracheophyta</taxon>
        <taxon>Spermatophyta</taxon>
        <taxon>Magnoliopsida</taxon>
        <taxon>eudicotyledons</taxon>
        <taxon>Gunneridae</taxon>
        <taxon>Pentapetalae</taxon>
        <taxon>rosids</taxon>
        <taxon>malvids</taxon>
        <taxon>Malvales</taxon>
        <taxon>Malvaceae</taxon>
        <taxon>Malvoideae</taxon>
        <taxon>Gossypium</taxon>
    </lineage>
</organism>
<evidence type="ECO:0000313" key="1">
    <source>
        <dbReference type="EMBL" id="MBA0858306.1"/>
    </source>
</evidence>
<reference evidence="1 2" key="1">
    <citation type="journal article" date="2019" name="Genome Biol. Evol.">
        <title>Insights into the evolution of the New World diploid cottons (Gossypium, subgenus Houzingenia) based on genome sequencing.</title>
        <authorList>
            <person name="Grover C.E."/>
            <person name="Arick M.A. 2nd"/>
            <person name="Thrash A."/>
            <person name="Conover J.L."/>
            <person name="Sanders W.S."/>
            <person name="Peterson D.G."/>
            <person name="Frelichowski J.E."/>
            <person name="Scheffler J.A."/>
            <person name="Scheffler B.E."/>
            <person name="Wendel J.F."/>
        </authorList>
    </citation>
    <scope>NUCLEOTIDE SEQUENCE [LARGE SCALE GENOMIC DNA]</scope>
    <source>
        <strain evidence="1">1</strain>
        <tissue evidence="1">Leaf</tissue>
    </source>
</reference>
<feature type="non-terminal residue" evidence="1">
    <location>
        <position position="71"/>
    </location>
</feature>
<sequence>MSLSAGFFDKNRFSGGGNGGGFKNNRIAHKLAQIGFNFEIPQFWVGNVPGEATDLVERDRRWMFDSSLSVA</sequence>
<protein>
    <submittedName>
        <fullName evidence="1">Uncharacterized protein</fullName>
    </submittedName>
</protein>
<evidence type="ECO:0000313" key="2">
    <source>
        <dbReference type="Proteomes" id="UP000593576"/>
    </source>
</evidence>